<accession>A0ACB8G2R2</accession>
<reference evidence="1" key="1">
    <citation type="submission" date="2021-08" db="EMBL/GenBank/DDBJ databases">
        <title>The first chromosome-level gecko genome reveals the dynamic sex chromosomes of Neotropical dwarf geckos (Sphaerodactylidae: Sphaerodactylus).</title>
        <authorList>
            <person name="Pinto B.J."/>
            <person name="Keating S.E."/>
            <person name="Gamble T."/>
        </authorList>
    </citation>
    <scope>NUCLEOTIDE SEQUENCE</scope>
    <source>
        <strain evidence="1">TG3544</strain>
    </source>
</reference>
<protein>
    <submittedName>
        <fullName evidence="1">Uncharacterized protein</fullName>
    </submittedName>
</protein>
<evidence type="ECO:0000313" key="1">
    <source>
        <dbReference type="EMBL" id="KAH8013363.1"/>
    </source>
</evidence>
<dbReference type="Proteomes" id="UP000827872">
    <property type="component" value="Linkage Group LG02"/>
</dbReference>
<organism evidence="1 2">
    <name type="scientific">Sphaerodactylus townsendi</name>
    <dbReference type="NCBI Taxonomy" id="933632"/>
    <lineage>
        <taxon>Eukaryota</taxon>
        <taxon>Metazoa</taxon>
        <taxon>Chordata</taxon>
        <taxon>Craniata</taxon>
        <taxon>Vertebrata</taxon>
        <taxon>Euteleostomi</taxon>
        <taxon>Lepidosauria</taxon>
        <taxon>Squamata</taxon>
        <taxon>Bifurcata</taxon>
        <taxon>Gekkota</taxon>
        <taxon>Sphaerodactylidae</taxon>
        <taxon>Sphaerodactylus</taxon>
    </lineage>
</organism>
<name>A0ACB8G2R2_9SAUR</name>
<comment type="caution">
    <text evidence="1">The sequence shown here is derived from an EMBL/GenBank/DDBJ whole genome shotgun (WGS) entry which is preliminary data.</text>
</comment>
<proteinExistence type="predicted"/>
<evidence type="ECO:0000313" key="2">
    <source>
        <dbReference type="Proteomes" id="UP000827872"/>
    </source>
</evidence>
<keyword evidence="2" id="KW-1185">Reference proteome</keyword>
<sequence length="263" mass="28606">MRSILEQTNRAVQDMARAFREGAHAGGAPLPLRLLHQSTGAAACTTRDGETGMATVHRRVRLRSLSRCCASRRRPESSSSESEYDPVDDAAHADGTFWYDRAAIPVLPDWLARRAEEGLGLAGHGLPTLPLASGGGELSCPPGWHMARRIRKRALAGYYVDVFDVAKPSGQPGVTGRKYRPTKRRCVDRTFDNWLNGYQAYAAMLSAAFPRGHGSFGSTWAMCWRPGPLPGTRRPSSMMRNSADWPPTQPLPSGMSSSNASGP</sequence>
<dbReference type="EMBL" id="CM037615">
    <property type="protein sequence ID" value="KAH8013363.1"/>
    <property type="molecule type" value="Genomic_DNA"/>
</dbReference>
<gene>
    <name evidence="1" type="ORF">K3G42_017937</name>
</gene>